<dbReference type="AlphaFoldDB" id="A0A0E9NIZ3"/>
<evidence type="ECO:0000313" key="14">
    <source>
        <dbReference type="EMBL" id="GAO49819.1"/>
    </source>
</evidence>
<comment type="similarity">
    <text evidence="3">Belongs to the HTP reductase family.</text>
</comment>
<evidence type="ECO:0000256" key="11">
    <source>
        <dbReference type="ARBA" id="ARBA00047550"/>
    </source>
</evidence>
<evidence type="ECO:0000256" key="7">
    <source>
        <dbReference type="ARBA" id="ARBA00022857"/>
    </source>
</evidence>
<reference evidence="14 15" key="2">
    <citation type="journal article" date="2014" name="J. Gen. Appl. Microbiol.">
        <title>The early diverging ascomycetous budding yeast Saitoella complicata has three histone deacetylases belonging to the Clr6, Hos2, and Rpd3 lineages.</title>
        <authorList>
            <person name="Nishida H."/>
            <person name="Matsumoto T."/>
            <person name="Kondo S."/>
            <person name="Hamamoto M."/>
            <person name="Yoshikawa H."/>
        </authorList>
    </citation>
    <scope>NUCLEOTIDE SEQUENCE [LARGE SCALE GENOMIC DNA]</scope>
    <source>
        <strain evidence="14 15">NRRL Y-17804</strain>
    </source>
</reference>
<evidence type="ECO:0000256" key="4">
    <source>
        <dbReference type="ARBA" id="ARBA00012851"/>
    </source>
</evidence>
<comment type="function">
    <text evidence="1">Catalyzes an early step in riboflavin biosynthesis, the NADPH-dependent reduction of the ribose side chain of 2,5-diamino-6-ribosylamino-4(3H)-pyrimidinone 5'-phosphate, yielding 2,5-diamino-6-ribitylamino-4(3H)-pyrimidinone 5'-phosphate.</text>
</comment>
<dbReference type="GO" id="GO:0008703">
    <property type="term" value="F:5-amino-6-(5-phosphoribosylamino)uracil reductase activity"/>
    <property type="evidence" value="ECO:0007669"/>
    <property type="project" value="InterPro"/>
</dbReference>
<evidence type="ECO:0000313" key="15">
    <source>
        <dbReference type="Proteomes" id="UP000033140"/>
    </source>
</evidence>
<comment type="catalytic activity">
    <reaction evidence="11">
        <text>2,5-diamino-6-(1-D-ribitylamino)pyrimidin-4(3H)-one 5'-phosphate + NAD(+) = 2,5-diamino-6-(1-D-ribosylamino)pyrimidin-4(3H)-one 5'-phosphate + NADH + H(+)</text>
        <dbReference type="Rhea" id="RHEA:27274"/>
        <dbReference type="ChEBI" id="CHEBI:15378"/>
        <dbReference type="ChEBI" id="CHEBI:57540"/>
        <dbReference type="ChEBI" id="CHEBI:57945"/>
        <dbReference type="ChEBI" id="CHEBI:58890"/>
        <dbReference type="ChEBI" id="CHEBI:59545"/>
        <dbReference type="EC" id="1.1.1.302"/>
    </reaction>
</comment>
<dbReference type="EC" id="1.1.1.302" evidence="4"/>
<evidence type="ECO:0000256" key="3">
    <source>
        <dbReference type="ARBA" id="ARBA00009723"/>
    </source>
</evidence>
<evidence type="ECO:0000256" key="2">
    <source>
        <dbReference type="ARBA" id="ARBA00005104"/>
    </source>
</evidence>
<reference evidence="14 15" key="1">
    <citation type="journal article" date="2011" name="J. Gen. Appl. Microbiol.">
        <title>Draft genome sequencing of the enigmatic yeast Saitoella complicata.</title>
        <authorList>
            <person name="Nishida H."/>
            <person name="Hamamoto M."/>
            <person name="Sugiyama J."/>
        </authorList>
    </citation>
    <scope>NUCLEOTIDE SEQUENCE [LARGE SCALE GENOMIC DNA]</scope>
    <source>
        <strain evidence="14 15">NRRL Y-17804</strain>
    </source>
</reference>
<evidence type="ECO:0000256" key="9">
    <source>
        <dbReference type="ARBA" id="ARBA00030073"/>
    </source>
</evidence>
<dbReference type="InterPro" id="IPR002734">
    <property type="entry name" value="RibDG_C"/>
</dbReference>
<keyword evidence="7" id="KW-0521">NADP</keyword>
<evidence type="ECO:0000256" key="12">
    <source>
        <dbReference type="ARBA" id="ARBA00049020"/>
    </source>
</evidence>
<dbReference type="PANTHER" id="PTHR38011:SF7">
    <property type="entry name" value="2,5-DIAMINO-6-RIBOSYLAMINO-4(3H)-PYRIMIDINONE 5'-PHOSPHATE REDUCTASE"/>
    <property type="match status" value="1"/>
</dbReference>
<comment type="catalytic activity">
    <reaction evidence="12">
        <text>2,5-diamino-6-(1-D-ribitylamino)pyrimidin-4(3H)-one 5'-phosphate + NADP(+) = 2,5-diamino-6-(1-D-ribosylamino)pyrimidin-4(3H)-one 5'-phosphate + NADPH + H(+)</text>
        <dbReference type="Rhea" id="RHEA:27278"/>
        <dbReference type="ChEBI" id="CHEBI:15378"/>
        <dbReference type="ChEBI" id="CHEBI:57783"/>
        <dbReference type="ChEBI" id="CHEBI:58349"/>
        <dbReference type="ChEBI" id="CHEBI:58890"/>
        <dbReference type="ChEBI" id="CHEBI:59545"/>
        <dbReference type="EC" id="1.1.1.302"/>
    </reaction>
</comment>
<accession>A0A0E9NIZ3</accession>
<keyword evidence="15" id="KW-1185">Reference proteome</keyword>
<organism evidence="14 15">
    <name type="scientific">Saitoella complicata (strain BCRC 22490 / CBS 7301 / JCM 7358 / NBRC 10748 / NRRL Y-17804)</name>
    <dbReference type="NCBI Taxonomy" id="698492"/>
    <lineage>
        <taxon>Eukaryota</taxon>
        <taxon>Fungi</taxon>
        <taxon>Dikarya</taxon>
        <taxon>Ascomycota</taxon>
        <taxon>Taphrinomycotina</taxon>
        <taxon>Taphrinomycotina incertae sedis</taxon>
        <taxon>Saitoella</taxon>
    </lineage>
</organism>
<feature type="domain" description="Bacterial bifunctional deaminase-reductase C-terminal" evidence="13">
    <location>
        <begin position="21"/>
        <end position="251"/>
    </location>
</feature>
<dbReference type="STRING" id="698492.A0A0E9NIZ3"/>
<evidence type="ECO:0000256" key="10">
    <source>
        <dbReference type="ARBA" id="ARBA00031630"/>
    </source>
</evidence>
<evidence type="ECO:0000256" key="5">
    <source>
        <dbReference type="ARBA" id="ARBA00015035"/>
    </source>
</evidence>
<dbReference type="PANTHER" id="PTHR38011">
    <property type="entry name" value="DIHYDROFOLATE REDUCTASE FAMILY PROTEIN (AFU_ORTHOLOGUE AFUA_8G06820)"/>
    <property type="match status" value="1"/>
</dbReference>
<protein>
    <recommendedName>
        <fullName evidence="5">2,5-diamino-6-ribosylamino-4(3H)-pyrimidinone 5'-phosphate reductase</fullName>
        <ecNumber evidence="4">1.1.1.302</ecNumber>
    </recommendedName>
    <alternativeName>
        <fullName evidence="10">2,5-diamino-6-(5-phospho-D-ribosylamino)pyrimidin-4(3H)-one reductase</fullName>
    </alternativeName>
    <alternativeName>
        <fullName evidence="9">2,5-diamino-6-ribitylamino-4(3H)-pyrimidinone 5'-phosphate synthase</fullName>
    </alternativeName>
</protein>
<evidence type="ECO:0000259" key="13">
    <source>
        <dbReference type="Pfam" id="PF01872"/>
    </source>
</evidence>
<dbReference type="SUPFAM" id="SSF53597">
    <property type="entry name" value="Dihydrofolate reductase-like"/>
    <property type="match status" value="1"/>
</dbReference>
<gene>
    <name evidence="14" type="ORF">G7K_3957-t1</name>
</gene>
<dbReference type="InterPro" id="IPR024072">
    <property type="entry name" value="DHFR-like_dom_sf"/>
</dbReference>
<dbReference type="Proteomes" id="UP000033140">
    <property type="component" value="Unassembled WGS sequence"/>
</dbReference>
<dbReference type="EMBL" id="BACD03000026">
    <property type="protein sequence ID" value="GAO49819.1"/>
    <property type="molecule type" value="Genomic_DNA"/>
</dbReference>
<comment type="pathway">
    <text evidence="2">Cofactor biosynthesis; riboflavin biosynthesis.</text>
</comment>
<sequence length="257" mass="27490">MDSKTSSFLLPFLPSPRNARPYVTLTYAQSIDAKIAASDRKQLRLSGAESRYMTHRLRVLHEGILVGVGTGIGDDPGLNARLPDPVNSPPCSLPQQPHPFILDPTFRSPITSETRLIRTAAAGHGHPPTYLVRSDAVLDEDKLQILQSVGGRVIKIPTTGPRALMWDDILKAVYDTGIASLMIEGGARVIADVLREKAADVVIVTIAPVYVGKEGVGIDIDGEGERGGGGEVGGEGWLRDVVWERFGGDVVLGGRIG</sequence>
<dbReference type="InterPro" id="IPR050765">
    <property type="entry name" value="Riboflavin_Biosynth_HTPR"/>
</dbReference>
<keyword evidence="8" id="KW-0560">Oxidoreductase</keyword>
<dbReference type="Gene3D" id="3.40.430.10">
    <property type="entry name" value="Dihydrofolate Reductase, subunit A"/>
    <property type="match status" value="1"/>
</dbReference>
<dbReference type="Pfam" id="PF01872">
    <property type="entry name" value="RibD_C"/>
    <property type="match status" value="1"/>
</dbReference>
<proteinExistence type="inferred from homology"/>
<reference evidence="14 15" key="3">
    <citation type="journal article" date="2015" name="Genome Announc.">
        <title>Draft Genome Sequence of the Archiascomycetous Yeast Saitoella complicata.</title>
        <authorList>
            <person name="Yamauchi K."/>
            <person name="Kondo S."/>
            <person name="Hamamoto M."/>
            <person name="Takahashi Y."/>
            <person name="Ogura Y."/>
            <person name="Hayashi T."/>
            <person name="Nishida H."/>
        </authorList>
    </citation>
    <scope>NUCLEOTIDE SEQUENCE [LARGE SCALE GENOMIC DNA]</scope>
    <source>
        <strain evidence="14 15">NRRL Y-17804</strain>
    </source>
</reference>
<comment type="caution">
    <text evidence="14">The sequence shown here is derived from an EMBL/GenBank/DDBJ whole genome shotgun (WGS) entry which is preliminary data.</text>
</comment>
<evidence type="ECO:0000256" key="8">
    <source>
        <dbReference type="ARBA" id="ARBA00023002"/>
    </source>
</evidence>
<evidence type="ECO:0000256" key="6">
    <source>
        <dbReference type="ARBA" id="ARBA00022619"/>
    </source>
</evidence>
<evidence type="ECO:0000256" key="1">
    <source>
        <dbReference type="ARBA" id="ARBA00003555"/>
    </source>
</evidence>
<keyword evidence="6" id="KW-0686">Riboflavin biosynthesis</keyword>
<dbReference type="OMA" id="HYLRYHH"/>
<name>A0A0E9NIZ3_SAICN</name>
<dbReference type="GO" id="GO:0009231">
    <property type="term" value="P:riboflavin biosynthetic process"/>
    <property type="evidence" value="ECO:0007669"/>
    <property type="project" value="UniProtKB-KW"/>
</dbReference>